<evidence type="ECO:0000256" key="1">
    <source>
        <dbReference type="ARBA" id="ARBA00004496"/>
    </source>
</evidence>
<dbReference type="SMART" id="SM00454">
    <property type="entry name" value="SAM"/>
    <property type="match status" value="1"/>
</dbReference>
<reference evidence="7" key="1">
    <citation type="submission" date="2020-11" db="EMBL/GenBank/DDBJ databases">
        <authorList>
            <person name="Tran Van P."/>
        </authorList>
    </citation>
    <scope>NUCLEOTIDE SEQUENCE</scope>
</reference>
<evidence type="ECO:0000259" key="6">
    <source>
        <dbReference type="PROSITE" id="PS50105"/>
    </source>
</evidence>
<dbReference type="InterPro" id="IPR001660">
    <property type="entry name" value="SAM"/>
</dbReference>
<evidence type="ECO:0000256" key="2">
    <source>
        <dbReference type="ARBA" id="ARBA00022490"/>
    </source>
</evidence>
<evidence type="ECO:0000313" key="7">
    <source>
        <dbReference type="EMBL" id="CAD7228732.1"/>
    </source>
</evidence>
<dbReference type="OrthoDB" id="1919336at2759"/>
<gene>
    <name evidence="7" type="ORF">CTOB1V02_LOCUS6610</name>
</gene>
<evidence type="ECO:0000256" key="4">
    <source>
        <dbReference type="ARBA" id="ARBA00073398"/>
    </source>
</evidence>
<organism evidence="7">
    <name type="scientific">Cyprideis torosa</name>
    <dbReference type="NCBI Taxonomy" id="163714"/>
    <lineage>
        <taxon>Eukaryota</taxon>
        <taxon>Metazoa</taxon>
        <taxon>Ecdysozoa</taxon>
        <taxon>Arthropoda</taxon>
        <taxon>Crustacea</taxon>
        <taxon>Oligostraca</taxon>
        <taxon>Ostracoda</taxon>
        <taxon>Podocopa</taxon>
        <taxon>Podocopida</taxon>
        <taxon>Cytherocopina</taxon>
        <taxon>Cytheroidea</taxon>
        <taxon>Cytherideidae</taxon>
        <taxon>Cyprideis</taxon>
    </lineage>
</organism>
<feature type="compositionally biased region" description="Low complexity" evidence="5">
    <location>
        <begin position="98"/>
        <end position="126"/>
    </location>
</feature>
<feature type="region of interest" description="Disordered" evidence="5">
    <location>
        <begin position="88"/>
        <end position="148"/>
    </location>
</feature>
<dbReference type="InterPro" id="IPR051725">
    <property type="entry name" value="SAM-SH3_domain_protein"/>
</dbReference>
<keyword evidence="2" id="KW-0963">Cytoplasm</keyword>
<dbReference type="PANTHER" id="PTHR12301:SF8">
    <property type="entry name" value="STERILE ALPHA MOTIF DOMAIN-CONTAINING PROTEIN 5"/>
    <property type="match status" value="1"/>
</dbReference>
<evidence type="ECO:0000256" key="3">
    <source>
        <dbReference type="ARBA" id="ARBA00065890"/>
    </source>
</evidence>
<dbReference type="PANTHER" id="PTHR12301">
    <property type="entry name" value="SAM-DOMAIN, SH3 AND NUCLEAR LOCALIZATION SIGNALS PROTEIN RELATED"/>
    <property type="match status" value="1"/>
</dbReference>
<protein>
    <recommendedName>
        <fullName evidence="4">Sterile alpha motif domain-containing protein 5</fullName>
    </recommendedName>
</protein>
<dbReference type="SUPFAM" id="SSF47769">
    <property type="entry name" value="SAM/Pointed domain"/>
    <property type="match status" value="1"/>
</dbReference>
<evidence type="ECO:0000256" key="5">
    <source>
        <dbReference type="SAM" id="MobiDB-lite"/>
    </source>
</evidence>
<feature type="compositionally biased region" description="Gly residues" evidence="5">
    <location>
        <begin position="129"/>
        <end position="145"/>
    </location>
</feature>
<dbReference type="FunFam" id="1.10.150.50:FF:000055">
    <property type="entry name" value="Sterile alpha motif domain containing 5"/>
    <property type="match status" value="1"/>
</dbReference>
<name>A0A7R8WD17_9CRUS</name>
<sequence>MAVEAENIVEEWLRALHLGYYAESFIENGYDDLEICKQIGPADLDAIGVFSTPHRARILEAVKSLREEGATSVYFTLDEVAHDECNCTESESNGFLGSSRASSQRTTRSSRMSSPRTSSTRMSSRSEPGMGGLQGTATSTGGGSGTVLSDDEERLVAIPKNQLRILLKEKLMKDGVRLSYPPYSKSVSTLGGITTLTPDDAPHAVMSTIDIDSVTLVILLVDHGGLRSSLERKRWNQMEPTVAVVNRSTHFLFLRPKTMGQKETCPLRLSSRLLAHSFWHSPHVFPAGLDTIIPVRKA</sequence>
<proteinExistence type="predicted"/>
<dbReference type="Gene3D" id="1.10.150.50">
    <property type="entry name" value="Transcription Factor, Ets-1"/>
    <property type="match status" value="1"/>
</dbReference>
<accession>A0A7R8WD17</accession>
<dbReference type="PROSITE" id="PS50105">
    <property type="entry name" value="SAM_DOMAIN"/>
    <property type="match status" value="1"/>
</dbReference>
<comment type="subunit">
    <text evidence="3">Interacts promiscuously (via SAM domain) with EPHA5, EPHA6, EPHA7, EPHA8, EPHB1, EPHB2, EPHB3 and EPHB4 (via SAM domain) (in vitro).</text>
</comment>
<dbReference type="InterPro" id="IPR013761">
    <property type="entry name" value="SAM/pointed_sf"/>
</dbReference>
<dbReference type="Pfam" id="PF00536">
    <property type="entry name" value="SAM_1"/>
    <property type="match status" value="1"/>
</dbReference>
<comment type="subcellular location">
    <subcellularLocation>
        <location evidence="1">Cytoplasm</location>
    </subcellularLocation>
</comment>
<dbReference type="AlphaFoldDB" id="A0A7R8WD17"/>
<dbReference type="GO" id="GO:0005737">
    <property type="term" value="C:cytoplasm"/>
    <property type="evidence" value="ECO:0007669"/>
    <property type="project" value="UniProtKB-SubCell"/>
</dbReference>
<feature type="domain" description="SAM" evidence="6">
    <location>
        <begin position="4"/>
        <end position="68"/>
    </location>
</feature>
<dbReference type="EMBL" id="OB661673">
    <property type="protein sequence ID" value="CAD7228732.1"/>
    <property type="molecule type" value="Genomic_DNA"/>
</dbReference>